<protein>
    <submittedName>
        <fullName evidence="2">Glycoside/pentoside/hexuronide:cation symporter, GPH family</fullName>
    </submittedName>
</protein>
<evidence type="ECO:0000313" key="2">
    <source>
        <dbReference type="EMBL" id="SEM63254.1"/>
    </source>
</evidence>
<feature type="transmembrane region" description="Helical" evidence="1">
    <location>
        <begin position="147"/>
        <end position="166"/>
    </location>
</feature>
<evidence type="ECO:0000256" key="1">
    <source>
        <dbReference type="SAM" id="Phobius"/>
    </source>
</evidence>
<dbReference type="Gene3D" id="1.20.1250.20">
    <property type="entry name" value="MFS general substrate transporter like domains"/>
    <property type="match status" value="2"/>
</dbReference>
<dbReference type="SUPFAM" id="SSF103473">
    <property type="entry name" value="MFS general substrate transporter"/>
    <property type="match status" value="1"/>
</dbReference>
<feature type="transmembrane region" description="Helical" evidence="1">
    <location>
        <begin position="304"/>
        <end position="328"/>
    </location>
</feature>
<dbReference type="STRING" id="933059.SAMN04488103_101688"/>
<feature type="transmembrane region" description="Helical" evidence="1">
    <location>
        <begin position="340"/>
        <end position="361"/>
    </location>
</feature>
<accession>A0A1H7ZZY1</accession>
<feature type="transmembrane region" description="Helical" evidence="1">
    <location>
        <begin position="36"/>
        <end position="57"/>
    </location>
</feature>
<feature type="transmembrane region" description="Helical" evidence="1">
    <location>
        <begin position="104"/>
        <end position="126"/>
    </location>
</feature>
<dbReference type="Pfam" id="PF13347">
    <property type="entry name" value="MFS_2"/>
    <property type="match status" value="1"/>
</dbReference>
<dbReference type="EMBL" id="FOCE01000001">
    <property type="protein sequence ID" value="SEM63254.1"/>
    <property type="molecule type" value="Genomic_DNA"/>
</dbReference>
<feature type="transmembrane region" description="Helical" evidence="1">
    <location>
        <begin position="250"/>
        <end position="268"/>
    </location>
</feature>
<dbReference type="InterPro" id="IPR036259">
    <property type="entry name" value="MFS_trans_sf"/>
</dbReference>
<name>A0A1H7ZZY1_9RHOB</name>
<proteinExistence type="predicted"/>
<reference evidence="2 3" key="1">
    <citation type="submission" date="2016-10" db="EMBL/GenBank/DDBJ databases">
        <authorList>
            <person name="de Groot N.N."/>
        </authorList>
    </citation>
    <scope>NUCLEOTIDE SEQUENCE [LARGE SCALE GENOMIC DNA]</scope>
    <source>
        <strain evidence="2 3">DSM 3857</strain>
    </source>
</reference>
<sequence length="414" mass="41999">MIAVATPGAGLARCSLFAAMLAAAGLPIYLHAPKVYADAHGLSLAALGATLAGLRLVDVLQDPALGWLAERTRARRGAMVAGAVALMVGAMLGLFAVAPPVAPLAWFALMLAALFSGWSFLTIVFYAEGVGRAARLGPLGHLRLAGWREAGALLGVCIAAVAPLALGGVVATPFAAFACGFAGLALLATVLMRHEWQGTAATPAAFGPLLRAAPVRRLLGLALVNAAPVAVTSTLFLFFVESRLAAPEVAGPLLVLFFLSAACSAPVWSRLATRIGVKRALLCGMGLAIAAFVGALGLGAGDVAAFALICAASGAAMGADLVLLPALFAREMQRQGQGEAAGFALWSFVSKLSLALAAALLLPLLQARGFTSGATNPPEALAALTLAYAGLPCLLKLTAIALLLRLDLPELTDD</sequence>
<feature type="transmembrane region" description="Helical" evidence="1">
    <location>
        <begin position="172"/>
        <end position="192"/>
    </location>
</feature>
<feature type="transmembrane region" description="Helical" evidence="1">
    <location>
        <begin position="78"/>
        <end position="98"/>
    </location>
</feature>
<keyword evidence="3" id="KW-1185">Reference proteome</keyword>
<feature type="transmembrane region" description="Helical" evidence="1">
    <location>
        <begin position="381"/>
        <end position="404"/>
    </location>
</feature>
<keyword evidence="1" id="KW-0812">Transmembrane</keyword>
<feature type="transmembrane region" description="Helical" evidence="1">
    <location>
        <begin position="12"/>
        <end position="30"/>
    </location>
</feature>
<dbReference type="AlphaFoldDB" id="A0A1H7ZZY1"/>
<evidence type="ECO:0000313" key="3">
    <source>
        <dbReference type="Proteomes" id="UP000198761"/>
    </source>
</evidence>
<dbReference type="Proteomes" id="UP000198761">
    <property type="component" value="Unassembled WGS sequence"/>
</dbReference>
<keyword evidence="1" id="KW-0472">Membrane</keyword>
<feature type="transmembrane region" description="Helical" evidence="1">
    <location>
        <begin position="218"/>
        <end position="238"/>
    </location>
</feature>
<feature type="transmembrane region" description="Helical" evidence="1">
    <location>
        <begin position="280"/>
        <end position="298"/>
    </location>
</feature>
<organism evidence="2 3">
    <name type="scientific">Gemmobacter aquatilis</name>
    <dbReference type="NCBI Taxonomy" id="933059"/>
    <lineage>
        <taxon>Bacteria</taxon>
        <taxon>Pseudomonadati</taxon>
        <taxon>Pseudomonadota</taxon>
        <taxon>Alphaproteobacteria</taxon>
        <taxon>Rhodobacterales</taxon>
        <taxon>Paracoccaceae</taxon>
        <taxon>Gemmobacter</taxon>
    </lineage>
</organism>
<gene>
    <name evidence="2" type="ORF">SAMN04488103_101688</name>
</gene>
<keyword evidence="1" id="KW-1133">Transmembrane helix</keyword>